<dbReference type="CDD" id="cd01650">
    <property type="entry name" value="RT_nLTR_like"/>
    <property type="match status" value="1"/>
</dbReference>
<evidence type="ECO:0000259" key="4">
    <source>
        <dbReference type="Pfam" id="PF03372"/>
    </source>
</evidence>
<accession>A0A061ED22</accession>
<dbReference type="InterPro" id="IPR035979">
    <property type="entry name" value="RBD_domain_sf"/>
</dbReference>
<reference evidence="5 6" key="1">
    <citation type="journal article" date="2013" name="Genome Biol.">
        <title>The genome sequence of the most widely cultivated cacao type and its use to identify candidate genes regulating pod color.</title>
        <authorList>
            <person name="Motamayor J.C."/>
            <person name="Mockaitis K."/>
            <person name="Schmutz J."/>
            <person name="Haiminen N."/>
            <person name="Iii D.L."/>
            <person name="Cornejo O."/>
            <person name="Findley S.D."/>
            <person name="Zheng P."/>
            <person name="Utro F."/>
            <person name="Royaert S."/>
            <person name="Saski C."/>
            <person name="Jenkins J."/>
            <person name="Podicheti R."/>
            <person name="Zhao M."/>
            <person name="Scheffler B.E."/>
            <person name="Stack J.C."/>
            <person name="Feltus F.A."/>
            <person name="Mustiga G.M."/>
            <person name="Amores F."/>
            <person name="Phillips W."/>
            <person name="Marelli J.P."/>
            <person name="May G.D."/>
            <person name="Shapiro H."/>
            <person name="Ma J."/>
            <person name="Bustamante C.D."/>
            <person name="Schnell R.J."/>
            <person name="Main D."/>
            <person name="Gilbert D."/>
            <person name="Parida L."/>
            <person name="Kuhn D.N."/>
        </authorList>
    </citation>
    <scope>NUCLEOTIDE SEQUENCE [LARGE SCALE GENOMIC DNA]</scope>
    <source>
        <strain evidence="6">cv. Matina 1-6</strain>
    </source>
</reference>
<sequence>MLEKCDTIKQVFKREMRESQFRHMNSRHFERARRVKIGGTVRPNDRLNYRHWGKEEMGKWRNSLFTIFVGNLCPSIEWQEIKNWFNRFGVVVDVYLLRLKTEAPQDLPLSDTDKAHDSKEGTREKVGPRSYKDVLKAGVNTNYCNEQRLNIVEKKFDAKAESVGTSKESIKETERSMELVGKMREQKEGKEAGPFKAWIECSVQLAKAKSDWLNRSAVGRPRVGLDFAMVLVEVTSKLKITLRNKVNVDGVEYWIRAVILGTSDLSNVDNDDNKSSTKNKNNGEAGFMAPSTVEEKQADFDCVGASWKVDRCQRKLVEQETIRLTRGESRYDGIGLGGQLLVESLTRCDLEVNEVDKVKQYGGGKVILNSKEKGEFREGLKRNKEGRPSIGSGPRKINGLNFEDKKRLIKEVRIKRDQDGLKPKPCAVEGIEWKFTDNAQMHPAGGLEGRNMTNASLVSAIRTQPCESCCPNRKKRCECWGRAQLRETEPELVKKKLHKEKGNHNSTKDGALIKENEPNSVEKQSSRKKKWKKEARGGKGIKVNDVTVEVEQLTENTHKKDEGKGHKVAKRVKIGMVLVEGKVGECSNRLQFNWDDIVNLNEEVRVCMGGLKANSRTTSVTFGDQMRVIREKIRGIISSKVNRKISKGESKTESTNGSVRGNDQAGEEAEATWNLSRELGVQYKLNRAEVVSFFHEMEREANGQRGLGRVEKKRALRKLIKAEKPNMVFIQETKLELISRSLFDRLWKDDEIEGKAIEAEGRSGGILSLWQKKFFVLEGCKTEKHFIMLIGRVNGIECKCGFINIYALNNEVKRKELWDELSEQQPIWRSGWILGGDFNTVRFEDKRIRIGSIGRSAAHFDKFINFTGLVYLLLTGAKFTWCNNWQVAAFSKLDKFLVDVNFLERFDMYCKPVYRVLYRIIDLGKGIEAETRVKWVNEEDRNTKFFHGMASARKRSNYIDKVKVGERYVEDPAEVKNIIAAHFESLFKLGGGIVKGKMMEFVNHFFTTGKLEPGVNNSFITLIPKVRNPVKMKDYHPISLVDKLYKIMAKILVNRIKGVIGDVVGNNQFAFVKGRQLIDTVLVANELIDLIKKEKTEGLILKVDFEKAYDYIDWGFLDFIMAKMGFHEKWRGWIHECISTVHMSILVNGSPSKNFRMRRRPSPRNGLTVSHLQFADDIMIFCYPELKQLRNIKRVLRVFQSMSGLKINFAKSSLTGIDMELEVMEEWANLVGCGRDSLPTSYLGLPLGANHRSQQLWRPVIQKVQNRLVGWQSKLLFMGGKITLMRSVLSNLPTYHMSIFPMPIGVQPFFDLAFGDGENIRFWLDHWTENGCLKEMFPRIYALAENKCRVVKEFGQWENGIGNIRPLTIWERPGTGTVKFNVDGAANGCPVETGIGGLLRNENRKIRHTLREGNKEADLLANEGVNREVDLVKIYYPRKVCC</sequence>
<dbReference type="InterPro" id="IPR036691">
    <property type="entry name" value="Endo/exonu/phosph_ase_sf"/>
</dbReference>
<feature type="region of interest" description="Disordered" evidence="1">
    <location>
        <begin position="107"/>
        <end position="127"/>
    </location>
</feature>
<feature type="domain" description="Endonuclease/exonuclease/phosphatase" evidence="4">
    <location>
        <begin position="672"/>
        <end position="899"/>
    </location>
</feature>
<name>A0A061ED22_THECC</name>
<dbReference type="Pfam" id="PF00076">
    <property type="entry name" value="RRM_1"/>
    <property type="match status" value="1"/>
</dbReference>
<evidence type="ECO:0000256" key="1">
    <source>
        <dbReference type="SAM" id="MobiDB-lite"/>
    </source>
</evidence>
<dbReference type="Proteomes" id="UP000026915">
    <property type="component" value="Chromosome 4"/>
</dbReference>
<dbReference type="CDD" id="cd00590">
    <property type="entry name" value="RRM_SF"/>
    <property type="match status" value="1"/>
</dbReference>
<evidence type="ECO:0000313" key="5">
    <source>
        <dbReference type="EMBL" id="EOY02885.1"/>
    </source>
</evidence>
<dbReference type="Pfam" id="PF00078">
    <property type="entry name" value="RVT_1"/>
    <property type="match status" value="1"/>
</dbReference>
<dbReference type="Gramene" id="EOY02885">
    <property type="protein sequence ID" value="EOY02885"/>
    <property type="gene ID" value="TCM_017287"/>
</dbReference>
<dbReference type="GO" id="GO:0003723">
    <property type="term" value="F:RNA binding"/>
    <property type="evidence" value="ECO:0007669"/>
    <property type="project" value="InterPro"/>
</dbReference>
<dbReference type="EMBL" id="CM001882">
    <property type="protein sequence ID" value="EOY02885.1"/>
    <property type="molecule type" value="Genomic_DNA"/>
</dbReference>
<dbReference type="Gene3D" id="3.60.10.10">
    <property type="entry name" value="Endonuclease/exonuclease/phosphatase"/>
    <property type="match status" value="1"/>
</dbReference>
<dbReference type="Pfam" id="PF03372">
    <property type="entry name" value="Exo_endo_phos"/>
    <property type="match status" value="1"/>
</dbReference>
<dbReference type="HOGENOM" id="CLU_251818_0_0_1"/>
<dbReference type="eggNOG" id="KOG1075">
    <property type="taxonomic scope" value="Eukaryota"/>
</dbReference>
<dbReference type="PANTHER" id="PTHR33116">
    <property type="entry name" value="REVERSE TRANSCRIPTASE ZINC-BINDING DOMAIN-CONTAINING PROTEIN-RELATED-RELATED"/>
    <property type="match status" value="1"/>
</dbReference>
<gene>
    <name evidence="5" type="ORF">TCM_017287</name>
</gene>
<dbReference type="SUPFAM" id="SSF54928">
    <property type="entry name" value="RNA-binding domain, RBD"/>
    <property type="match status" value="1"/>
</dbReference>
<keyword evidence="6" id="KW-1185">Reference proteome</keyword>
<organism evidence="5 6">
    <name type="scientific">Theobroma cacao</name>
    <name type="common">Cacao</name>
    <name type="synonym">Cocoa</name>
    <dbReference type="NCBI Taxonomy" id="3641"/>
    <lineage>
        <taxon>Eukaryota</taxon>
        <taxon>Viridiplantae</taxon>
        <taxon>Streptophyta</taxon>
        <taxon>Embryophyta</taxon>
        <taxon>Tracheophyta</taxon>
        <taxon>Spermatophyta</taxon>
        <taxon>Magnoliopsida</taxon>
        <taxon>eudicotyledons</taxon>
        <taxon>Gunneridae</taxon>
        <taxon>Pentapetalae</taxon>
        <taxon>rosids</taxon>
        <taxon>malvids</taxon>
        <taxon>Malvales</taxon>
        <taxon>Malvaceae</taxon>
        <taxon>Byttnerioideae</taxon>
        <taxon>Theobroma</taxon>
    </lineage>
</organism>
<dbReference type="InterPro" id="IPR005135">
    <property type="entry name" value="Endo/exonuclease/phosphatase"/>
</dbReference>
<feature type="compositionally biased region" description="Basic and acidic residues" evidence="1">
    <location>
        <begin position="491"/>
        <end position="517"/>
    </location>
</feature>
<evidence type="ECO:0000259" key="2">
    <source>
        <dbReference type="Pfam" id="PF00076"/>
    </source>
</evidence>
<dbReference type="SUPFAM" id="SSF56219">
    <property type="entry name" value="DNase I-like"/>
    <property type="match status" value="1"/>
</dbReference>
<feature type="domain" description="RRM" evidence="2">
    <location>
        <begin position="67"/>
        <end position="101"/>
    </location>
</feature>
<evidence type="ECO:0000259" key="3">
    <source>
        <dbReference type="Pfam" id="PF00078"/>
    </source>
</evidence>
<dbReference type="InParanoid" id="A0A061ED22"/>
<proteinExistence type="predicted"/>
<evidence type="ECO:0000313" key="6">
    <source>
        <dbReference type="Proteomes" id="UP000026915"/>
    </source>
</evidence>
<feature type="region of interest" description="Disordered" evidence="1">
    <location>
        <begin position="644"/>
        <end position="667"/>
    </location>
</feature>
<dbReference type="InterPro" id="IPR000477">
    <property type="entry name" value="RT_dom"/>
</dbReference>
<dbReference type="InterPro" id="IPR000504">
    <property type="entry name" value="RRM_dom"/>
</dbReference>
<protein>
    <recommendedName>
        <fullName evidence="7">Reverse transcriptase domain-containing protein</fullName>
    </recommendedName>
</protein>
<evidence type="ECO:0008006" key="7">
    <source>
        <dbReference type="Google" id="ProtNLM"/>
    </source>
</evidence>
<feature type="compositionally biased region" description="Basic and acidic residues" evidence="1">
    <location>
        <begin position="111"/>
        <end position="127"/>
    </location>
</feature>
<dbReference type="GO" id="GO:0003824">
    <property type="term" value="F:catalytic activity"/>
    <property type="evidence" value="ECO:0007669"/>
    <property type="project" value="InterPro"/>
</dbReference>
<feature type="domain" description="Reverse transcriptase" evidence="3">
    <location>
        <begin position="1027"/>
        <end position="1150"/>
    </location>
</feature>
<feature type="region of interest" description="Disordered" evidence="1">
    <location>
        <begin position="491"/>
        <end position="538"/>
    </location>
</feature>
<dbReference type="PANTHER" id="PTHR33116:SF75">
    <property type="entry name" value="RIBONUCLEASE H PROTEIN"/>
    <property type="match status" value="1"/>
</dbReference>